<name>A0A095ZDY0_9BACT</name>
<evidence type="ECO:0000313" key="2">
    <source>
        <dbReference type="EMBL" id="KGF32960.1"/>
    </source>
</evidence>
<dbReference type="RefSeq" id="WP_036875050.1">
    <property type="nucleotide sequence ID" value="NZ_JRNN01000096.1"/>
</dbReference>
<comment type="caution">
    <text evidence="2">The sequence shown here is derived from an EMBL/GenBank/DDBJ whole genome shotgun (WGS) entry which is preliminary data.</text>
</comment>
<dbReference type="AlphaFoldDB" id="A0A095ZDY0"/>
<evidence type="ECO:0000259" key="1">
    <source>
        <dbReference type="PROSITE" id="PS50943"/>
    </source>
</evidence>
<reference evidence="2 3" key="1">
    <citation type="submission" date="2014-07" db="EMBL/GenBank/DDBJ databases">
        <authorList>
            <person name="McCorrison J."/>
            <person name="Sanka R."/>
            <person name="Torralba M."/>
            <person name="Gillis M."/>
            <person name="Haft D.H."/>
            <person name="Methe B."/>
            <person name="Sutton G."/>
            <person name="Nelson K.E."/>
        </authorList>
    </citation>
    <scope>NUCLEOTIDE SEQUENCE [LARGE SCALE GENOMIC DNA]</scope>
    <source>
        <strain evidence="2 3">DNF00853</strain>
    </source>
</reference>
<dbReference type="EMBL" id="JRNN01000096">
    <property type="protein sequence ID" value="KGF32960.1"/>
    <property type="molecule type" value="Genomic_DNA"/>
</dbReference>
<keyword evidence="2" id="KW-0238">DNA-binding</keyword>
<evidence type="ECO:0000313" key="3">
    <source>
        <dbReference type="Proteomes" id="UP000029556"/>
    </source>
</evidence>
<protein>
    <submittedName>
        <fullName evidence="2">DNA-binding protein</fullName>
    </submittedName>
</protein>
<dbReference type="OrthoDB" id="1004171at2"/>
<organism evidence="2 3">
    <name type="scientific">Hoylesella buccalis DNF00853</name>
    <dbReference type="NCBI Taxonomy" id="1401074"/>
    <lineage>
        <taxon>Bacteria</taxon>
        <taxon>Pseudomonadati</taxon>
        <taxon>Bacteroidota</taxon>
        <taxon>Bacteroidia</taxon>
        <taxon>Bacteroidales</taxon>
        <taxon>Prevotellaceae</taxon>
        <taxon>Hoylesella</taxon>
    </lineage>
</organism>
<feature type="domain" description="HTH cro/C1-type" evidence="1">
    <location>
        <begin position="3"/>
        <end position="63"/>
    </location>
</feature>
<dbReference type="GO" id="GO:0003677">
    <property type="term" value="F:DNA binding"/>
    <property type="evidence" value="ECO:0007669"/>
    <property type="project" value="UniProtKB-KW"/>
</dbReference>
<dbReference type="InterPro" id="IPR010982">
    <property type="entry name" value="Lambda_DNA-bd_dom_sf"/>
</dbReference>
<proteinExistence type="predicted"/>
<dbReference type="InterPro" id="IPR001387">
    <property type="entry name" value="Cro/C1-type_HTH"/>
</dbReference>
<dbReference type="CDD" id="cd00093">
    <property type="entry name" value="HTH_XRE"/>
    <property type="match status" value="1"/>
</dbReference>
<dbReference type="Proteomes" id="UP000029556">
    <property type="component" value="Unassembled WGS sequence"/>
</dbReference>
<gene>
    <name evidence="2" type="ORF">HMPREF2137_12595</name>
</gene>
<dbReference type="Pfam" id="PF13443">
    <property type="entry name" value="HTH_26"/>
    <property type="match status" value="1"/>
</dbReference>
<dbReference type="PROSITE" id="PS50943">
    <property type="entry name" value="HTH_CROC1"/>
    <property type="match status" value="1"/>
</dbReference>
<dbReference type="SUPFAM" id="SSF47413">
    <property type="entry name" value="lambda repressor-like DNA-binding domains"/>
    <property type="match status" value="1"/>
</dbReference>
<accession>A0A095ZDY0</accession>
<sequence length="90" mass="9873">MDVKKVIKEHGWTLERLASEMTNKRGGKQGISQSSLSQLLNGKTPLDRLQEIADIIGISVSELVADENDRQNAITCPHCGKIIMITLTGK</sequence>
<dbReference type="Gene3D" id="1.10.260.40">
    <property type="entry name" value="lambda repressor-like DNA-binding domains"/>
    <property type="match status" value="1"/>
</dbReference>